<name>A0ACC4BW67_POPAL</name>
<dbReference type="EMBL" id="RCHU02000008">
    <property type="protein sequence ID" value="KAL3582908.1"/>
    <property type="molecule type" value="Genomic_DNA"/>
</dbReference>
<comment type="caution">
    <text evidence="1">The sequence shown here is derived from an EMBL/GenBank/DDBJ whole genome shotgun (WGS) entry which is preliminary data.</text>
</comment>
<protein>
    <submittedName>
        <fullName evidence="1">Uncharacterized protein</fullName>
    </submittedName>
</protein>
<evidence type="ECO:0000313" key="1">
    <source>
        <dbReference type="EMBL" id="KAL3582908.1"/>
    </source>
</evidence>
<accession>A0ACC4BW67</accession>
<gene>
    <name evidence="1" type="ORF">D5086_017240</name>
</gene>
<organism evidence="1 2">
    <name type="scientific">Populus alba</name>
    <name type="common">White poplar</name>
    <dbReference type="NCBI Taxonomy" id="43335"/>
    <lineage>
        <taxon>Eukaryota</taxon>
        <taxon>Viridiplantae</taxon>
        <taxon>Streptophyta</taxon>
        <taxon>Embryophyta</taxon>
        <taxon>Tracheophyta</taxon>
        <taxon>Spermatophyta</taxon>
        <taxon>Magnoliopsida</taxon>
        <taxon>eudicotyledons</taxon>
        <taxon>Gunneridae</taxon>
        <taxon>Pentapetalae</taxon>
        <taxon>rosids</taxon>
        <taxon>fabids</taxon>
        <taxon>Malpighiales</taxon>
        <taxon>Salicaceae</taxon>
        <taxon>Saliceae</taxon>
        <taxon>Populus</taxon>
    </lineage>
</organism>
<reference evidence="1 2" key="1">
    <citation type="journal article" date="2024" name="Plant Biotechnol. J.">
        <title>Genome and CRISPR/Cas9 system of a widespread forest tree (Populus alba) in the world.</title>
        <authorList>
            <person name="Liu Y.J."/>
            <person name="Jiang P.F."/>
            <person name="Han X.M."/>
            <person name="Li X.Y."/>
            <person name="Wang H.M."/>
            <person name="Wang Y.J."/>
            <person name="Wang X.X."/>
            <person name="Zeng Q.Y."/>
        </authorList>
    </citation>
    <scope>NUCLEOTIDE SEQUENCE [LARGE SCALE GENOMIC DNA]</scope>
    <source>
        <strain evidence="2">cv. PAL-ZL1</strain>
    </source>
</reference>
<sequence length="168" mass="19491">MHAIVIDVPIDLVTYFIEVIQKAFSDKESSFLFRGLITTVVILAKVPLRDVEPIMKMLGKIFAITIVKYEAIVVNKKRPFFDEFTSSQQESPSTNPLLPLIIKQLWFLINKFDSFTRRWDQKDGKVDKLLFDIQQDMVQVNDRLVQLGLDVEQIYHTIIGDDDDENLD</sequence>
<proteinExistence type="predicted"/>
<evidence type="ECO:0000313" key="2">
    <source>
        <dbReference type="Proteomes" id="UP000309997"/>
    </source>
</evidence>
<keyword evidence="2" id="KW-1185">Reference proteome</keyword>
<dbReference type="Proteomes" id="UP000309997">
    <property type="component" value="Unassembled WGS sequence"/>
</dbReference>